<dbReference type="GO" id="GO:0008170">
    <property type="term" value="F:N-methyltransferase activity"/>
    <property type="evidence" value="ECO:0007669"/>
    <property type="project" value="InterPro"/>
</dbReference>
<dbReference type="PROSITE" id="PS00092">
    <property type="entry name" value="N6_MTASE"/>
    <property type="match status" value="2"/>
</dbReference>
<dbReference type="GO" id="GO:0009007">
    <property type="term" value="F:site-specific DNA-methyltransferase (adenine-specific) activity"/>
    <property type="evidence" value="ECO:0007669"/>
    <property type="project" value="UniProtKB-EC"/>
</dbReference>
<reference evidence="9" key="1">
    <citation type="submission" date="2003-08" db="EMBL/GenBank/DDBJ databases">
        <title>Method for cloning and expression of BseRI restriction endonuclease and BseRI methylase in E. coli.</title>
        <authorList>
            <person name="Xu S.-Y."/>
            <person name="Maunus R."/>
            <person name="Benner J."/>
        </authorList>
    </citation>
    <scope>NUCLEOTIDE SEQUENCE</scope>
    <source>
        <strain evidence="9">R</strain>
    </source>
</reference>
<dbReference type="InterPro" id="IPR050953">
    <property type="entry name" value="N4_N6_ade-DNA_methylase"/>
</dbReference>
<gene>
    <name evidence="9" type="primary">bseRIM</name>
</gene>
<feature type="domain" description="DNA methylase adenine-specific" evidence="7">
    <location>
        <begin position="634"/>
        <end position="743"/>
    </location>
</feature>
<evidence type="ECO:0000256" key="4">
    <source>
        <dbReference type="ARBA" id="ARBA00022691"/>
    </source>
</evidence>
<keyword evidence="4" id="KW-0949">S-adenosyl-L-methionine</keyword>
<dbReference type="EMBL" id="AY364326">
    <property type="protein sequence ID" value="AAQ72369.1"/>
    <property type="molecule type" value="Genomic_DNA"/>
</dbReference>
<dbReference type="InterPro" id="IPR002052">
    <property type="entry name" value="DNA_methylase_N6_adenine_CS"/>
</dbReference>
<dbReference type="PRINTS" id="PR00507">
    <property type="entry name" value="N12N6MTFRASE"/>
</dbReference>
<feature type="domain" description="DNA methylase N-4/N-6" evidence="6">
    <location>
        <begin position="36"/>
        <end position="82"/>
    </location>
</feature>
<keyword evidence="5" id="KW-0680">Restriction system</keyword>
<evidence type="ECO:0000256" key="1">
    <source>
        <dbReference type="ARBA" id="ARBA00006594"/>
    </source>
</evidence>
<feature type="domain" description="Type II methyltransferase M.Eco57I C-terminal" evidence="8">
    <location>
        <begin position="1151"/>
        <end position="1280"/>
    </location>
</feature>
<dbReference type="GO" id="GO:0032259">
    <property type="term" value="P:methylation"/>
    <property type="evidence" value="ECO:0007669"/>
    <property type="project" value="UniProtKB-KW"/>
</dbReference>
<sequence>MKGNQIIDNSNNLSLNSNESLFNLYSQPLPASRSGALYNAFSYPTKISPESIAVFIASHTKPGDVVLDTFGGSGTTGIAAHLCANPTKEVIDLAEQLKAPVEWGPRTAIIYELSTLGSFVGRTITTQTDSKEFLKSAEELIKKCEQEVGNIYKARDDKGDLGTIRHSIWSDVLKCSDCNKEVAFWDVAVQQSPLKILDKFKCPSCGFEAGINQVERVFEPYFDELLGKEQIRKKRVLKRIYGQTGKRNWQRPANAEDEDLIKNIESMPLPKDIPLQQIPWGDLYRAGYHKGITHAHHFYTTRNLIVMATLWEGIKSAPAELQDALKLLVLSYNSTHSTLMTRVVVKSNQPDFVLTSAQSGVLYISSLPVEKNLFEGLKRKAKTIGKAFAILENSDSNVTVVNGTSTDLDIPDKSVDYVFTDPPFGDYIPYAELNFLNEVWLGKTTNRTNEIIISPKQEKSVTTYAELMAGVFKEISRTLKNDGAATVVFHSAKAEVWKSLQDSYKHAGLKVKYSSVLDKLQGSFKQVSKSVSVKGDPLLYLTKEERNSVLEPSHIDIEATISQLLQEAIASKDDKERTVERIYTRFISKFLESGQEVPLDAADFYRKVKPLLKISDFRNEVPIPKDIKIQINPERQKRLGQYFTSGPLAELLATIAEGSTASSVIDPMCGQGDMLTAVNSINSKANLSGIDIDPIAMNKCIDRLGNQKKSLDLIIGSAFSWNTIKQLKLKSFDLVITNPPYVRYQSLSSKLEGDVLLPDSETVRNDLLEVVSQLDHLEHRDKEVFRTVIKSYSGLSDLAVPSWILCAMLTSVGGHLAMVVPESWLNRDYAHPIHYLLLKLFKIKWVVEDVNRTWFKDAQVKTNLVVAERISYVEDIIEKCQIEKYLHVALPEILADSSSIVGGLFPGSVTPNEDFYNLLKRVKGNSDLEIMKFPIMYRNIKTKLDDFIATSFNSEWFRSCEPNLVKQIKNQRLKGKSSTVKMPQQLLDVVQISNIDFCSIEDLGWKVGQGLRTGANSFFYCDVINETEEYSTVVTSKKLGSRTFNLPKDALLPVLRKQNEIKDNFLLLQNQLYGRVLFLENYIHPQDLSKISESLILPIDIGRKVMPLEMQNLIDLATDINVGTMEKPKFIPSLSAVRTNVTKQQDVNARFWYMLPRLTGRHKSELFIPRINNLHPKTLLNSNNTVIDANFSTLWVNKETIVDKYAILALFNSTWAIAFMELTGSVMGGGALKLEATHLKRLPIPALLDEGWQRLSHLGKALIYMEDELETLKQIDDIILKAITGKSNVLPTLELLEKIKIEKLSFRNK</sequence>
<dbReference type="InterPro" id="IPR054520">
    <property type="entry name" value="M_Eco57I_C"/>
</dbReference>
<dbReference type="CDD" id="cd02440">
    <property type="entry name" value="AdoMet_MTases"/>
    <property type="match status" value="1"/>
</dbReference>
<organism evidence="9">
    <name type="scientific">Bacillus sp. R</name>
    <dbReference type="NCBI Taxonomy" id="243902"/>
    <lineage>
        <taxon>Bacteria</taxon>
        <taxon>Bacillati</taxon>
        <taxon>Bacillota</taxon>
        <taxon>Bacilli</taxon>
        <taxon>Bacillales</taxon>
        <taxon>Bacillaceae</taxon>
        <taxon>Bacillus</taxon>
    </lineage>
</organism>
<evidence type="ECO:0000259" key="6">
    <source>
        <dbReference type="Pfam" id="PF01555"/>
    </source>
</evidence>
<dbReference type="PANTHER" id="PTHR33841:SF5">
    <property type="entry name" value="DNA METHYLASE (MODIFICATION METHYLASE) (METHYLTRANSFERASE)-RELATED"/>
    <property type="match status" value="1"/>
</dbReference>
<dbReference type="PANTHER" id="PTHR33841">
    <property type="entry name" value="DNA METHYLTRANSFERASE YEEA-RELATED"/>
    <property type="match status" value="1"/>
</dbReference>
<protein>
    <submittedName>
        <fullName evidence="9">BseRI methylase fusion protein</fullName>
    </submittedName>
</protein>
<dbReference type="Pfam" id="PF01555">
    <property type="entry name" value="N6_N4_Mtase"/>
    <property type="match status" value="1"/>
</dbReference>
<comment type="similarity">
    <text evidence="1">Belongs to the N(4)/N(6)-methyltransferase family.</text>
</comment>
<dbReference type="InterPro" id="IPR002941">
    <property type="entry name" value="DNA_methylase_N4/N6"/>
</dbReference>
<dbReference type="InterPro" id="IPR029063">
    <property type="entry name" value="SAM-dependent_MTases_sf"/>
</dbReference>
<dbReference type="Pfam" id="PF22837">
    <property type="entry name" value="M_Eco57I_C"/>
    <property type="match status" value="1"/>
</dbReference>
<evidence type="ECO:0000256" key="3">
    <source>
        <dbReference type="ARBA" id="ARBA00022679"/>
    </source>
</evidence>
<evidence type="ECO:0000259" key="8">
    <source>
        <dbReference type="Pfam" id="PF22837"/>
    </source>
</evidence>
<dbReference type="GO" id="GO:0003677">
    <property type="term" value="F:DNA binding"/>
    <property type="evidence" value="ECO:0007669"/>
    <property type="project" value="InterPro"/>
</dbReference>
<keyword evidence="3" id="KW-0808">Transferase</keyword>
<name>Q6UQ58_9BACI</name>
<dbReference type="Gene3D" id="3.40.50.150">
    <property type="entry name" value="Vaccinia Virus protein VP39"/>
    <property type="match status" value="3"/>
</dbReference>
<evidence type="ECO:0000256" key="2">
    <source>
        <dbReference type="ARBA" id="ARBA00022603"/>
    </source>
</evidence>
<evidence type="ECO:0000259" key="7">
    <source>
        <dbReference type="Pfam" id="PF02384"/>
    </source>
</evidence>
<dbReference type="InterPro" id="IPR003356">
    <property type="entry name" value="DNA_methylase_A-5"/>
</dbReference>
<accession>Q6UQ58</accession>
<keyword evidence="2 9" id="KW-0489">Methyltransferase</keyword>
<dbReference type="Pfam" id="PF02384">
    <property type="entry name" value="N6_Mtase"/>
    <property type="match status" value="1"/>
</dbReference>
<evidence type="ECO:0000313" key="9">
    <source>
        <dbReference type="EMBL" id="AAQ72369.1"/>
    </source>
</evidence>
<evidence type="ECO:0000256" key="5">
    <source>
        <dbReference type="ARBA" id="ARBA00022747"/>
    </source>
</evidence>
<dbReference type="GO" id="GO:0009307">
    <property type="term" value="P:DNA restriction-modification system"/>
    <property type="evidence" value="ECO:0007669"/>
    <property type="project" value="UniProtKB-KW"/>
</dbReference>
<dbReference type="SUPFAM" id="SSF53335">
    <property type="entry name" value="S-adenosyl-L-methionine-dependent methyltransferases"/>
    <property type="match status" value="3"/>
</dbReference>
<proteinExistence type="inferred from homology"/>